<sequence length="198" mass="21444">MKSLFIVGLALSSSLEHLGATSSYGIGQIDISVLFTIWITLVCFLVSLGSIYFGQLVLLVFTGFLLSVIVIQIILLAIDRKNVAVHENIFLKQLTNITKNLKCFDFIQSGQMGVAKVIILLIGLTVHALMIGVRTGFRDLPSLSISLTASLSSFFTLWMSIALGSKVTKIKICSFHLGKFGTLISGAIIIVSAFQALM</sequence>
<dbReference type="EMBL" id="CP033464">
    <property type="protein sequence ID" value="QDX94117.1"/>
    <property type="molecule type" value="Genomic_DNA"/>
</dbReference>
<keyword evidence="1" id="KW-1133">Transmembrane helix</keyword>
<name>A0A518VAU4_BRELA</name>
<accession>A0A518VAU4</accession>
<keyword evidence="1" id="KW-0472">Membrane</keyword>
<evidence type="ECO:0000256" key="1">
    <source>
        <dbReference type="SAM" id="Phobius"/>
    </source>
</evidence>
<feature type="transmembrane region" description="Helical" evidence="1">
    <location>
        <begin position="56"/>
        <end position="78"/>
    </location>
</feature>
<keyword evidence="3" id="KW-1185">Reference proteome</keyword>
<keyword evidence="1" id="KW-0812">Transmembrane</keyword>
<dbReference type="Proteomes" id="UP000319432">
    <property type="component" value="Chromosome"/>
</dbReference>
<feature type="transmembrane region" description="Helical" evidence="1">
    <location>
        <begin position="145"/>
        <end position="165"/>
    </location>
</feature>
<proteinExistence type="predicted"/>
<dbReference type="OrthoDB" id="2476487at2"/>
<evidence type="ECO:0008006" key="4">
    <source>
        <dbReference type="Google" id="ProtNLM"/>
    </source>
</evidence>
<feature type="transmembrane region" description="Helical" evidence="1">
    <location>
        <begin position="114"/>
        <end position="133"/>
    </location>
</feature>
<gene>
    <name evidence="2" type="ORF">EEL30_18585</name>
</gene>
<feature type="transmembrane region" description="Helical" evidence="1">
    <location>
        <begin position="177"/>
        <end position="197"/>
    </location>
</feature>
<evidence type="ECO:0000313" key="3">
    <source>
        <dbReference type="Proteomes" id="UP000319432"/>
    </source>
</evidence>
<organism evidence="2 3">
    <name type="scientific">Brevibacillus laterosporus</name>
    <name type="common">Bacillus laterosporus</name>
    <dbReference type="NCBI Taxonomy" id="1465"/>
    <lineage>
        <taxon>Bacteria</taxon>
        <taxon>Bacillati</taxon>
        <taxon>Bacillota</taxon>
        <taxon>Bacilli</taxon>
        <taxon>Bacillales</taxon>
        <taxon>Paenibacillaceae</taxon>
        <taxon>Brevibacillus</taxon>
    </lineage>
</organism>
<reference evidence="2 3" key="1">
    <citation type="submission" date="2018-11" db="EMBL/GenBank/DDBJ databases">
        <title>Phylogenetic determinants of toxin gene distribution in genomes of Brevibacillus laterosporus.</title>
        <authorList>
            <person name="Glare T.R."/>
            <person name="Durrant A."/>
            <person name="Berry C."/>
            <person name="Palma L."/>
            <person name="Ormskirk M."/>
            <person name="Cox M.O."/>
        </authorList>
    </citation>
    <scope>NUCLEOTIDE SEQUENCE [LARGE SCALE GENOMIC DNA]</scope>
    <source>
        <strain evidence="2 3">1821L</strain>
    </source>
</reference>
<dbReference type="AlphaFoldDB" id="A0A518VAU4"/>
<feature type="transmembrane region" description="Helical" evidence="1">
    <location>
        <begin position="29"/>
        <end position="49"/>
    </location>
</feature>
<evidence type="ECO:0000313" key="2">
    <source>
        <dbReference type="EMBL" id="QDX94117.1"/>
    </source>
</evidence>
<protein>
    <recommendedName>
        <fullName evidence="4">Sporulation membrane protein YtaF</fullName>
    </recommendedName>
</protein>